<dbReference type="Proteomes" id="UP001523550">
    <property type="component" value="Unassembled WGS sequence"/>
</dbReference>
<organism evidence="1 2">
    <name type="scientific">Natronospira proteinivora</name>
    <dbReference type="NCBI Taxonomy" id="1807133"/>
    <lineage>
        <taxon>Bacteria</taxon>
        <taxon>Pseudomonadati</taxon>
        <taxon>Pseudomonadota</taxon>
        <taxon>Gammaproteobacteria</taxon>
        <taxon>Natronospirales</taxon>
        <taxon>Natronospiraceae</taxon>
        <taxon>Natronospira</taxon>
    </lineage>
</organism>
<evidence type="ECO:0008006" key="3">
    <source>
        <dbReference type="Google" id="ProtNLM"/>
    </source>
</evidence>
<sequence>MANKVDFSSKTQIEPWKGDLFESPDNIFGLKLMFVGLSAYWSHDSEVDAQHLIEDTKKFGVERRERNAFWTRIQQVGLGKPVEDTCDDERKQFWHSIALVNYVPAVVADAARKDPTSEELEWGWRCFKDTFETLRPDCVVGLGWLVHSEWKKRSKDYNIRQTNLIGKEGKGSHIRKLSTDDHSAQAVHIRHPSGGFSSDTWRIPVEALRLHTRAGERL</sequence>
<name>A0ABT1G8K1_9GAMM</name>
<accession>A0ABT1G8K1</accession>
<gene>
    <name evidence="1" type="ORF">J2T60_001620</name>
</gene>
<comment type="caution">
    <text evidence="1">The sequence shown here is derived from an EMBL/GenBank/DDBJ whole genome shotgun (WGS) entry which is preliminary data.</text>
</comment>
<evidence type="ECO:0000313" key="1">
    <source>
        <dbReference type="EMBL" id="MCP1727620.1"/>
    </source>
</evidence>
<dbReference type="SUPFAM" id="SSF52141">
    <property type="entry name" value="Uracil-DNA glycosylase-like"/>
    <property type="match status" value="1"/>
</dbReference>
<proteinExistence type="predicted"/>
<dbReference type="InterPro" id="IPR036895">
    <property type="entry name" value="Uracil-DNA_glycosylase-like_sf"/>
</dbReference>
<dbReference type="EMBL" id="JALJYF010000002">
    <property type="protein sequence ID" value="MCP1727620.1"/>
    <property type="molecule type" value="Genomic_DNA"/>
</dbReference>
<keyword evidence="2" id="KW-1185">Reference proteome</keyword>
<protein>
    <recommendedName>
        <fullName evidence="3">Uracil DNA glycosylase superfamily protein</fullName>
    </recommendedName>
</protein>
<reference evidence="1 2" key="1">
    <citation type="submission" date="2022-03" db="EMBL/GenBank/DDBJ databases">
        <title>Genomic Encyclopedia of Type Strains, Phase III (KMG-III): the genomes of soil and plant-associated and newly described type strains.</title>
        <authorList>
            <person name="Whitman W."/>
        </authorList>
    </citation>
    <scope>NUCLEOTIDE SEQUENCE [LARGE SCALE GENOMIC DNA]</scope>
    <source>
        <strain evidence="1 2">BSker1</strain>
    </source>
</reference>
<evidence type="ECO:0000313" key="2">
    <source>
        <dbReference type="Proteomes" id="UP001523550"/>
    </source>
</evidence>